<feature type="transmembrane region" description="Helical" evidence="1">
    <location>
        <begin position="174"/>
        <end position="193"/>
    </location>
</feature>
<keyword evidence="1" id="KW-0812">Transmembrane</keyword>
<proteinExistence type="predicted"/>
<feature type="transmembrane region" description="Helical" evidence="1">
    <location>
        <begin position="91"/>
        <end position="112"/>
    </location>
</feature>
<gene>
    <name evidence="2" type="ORF">OUY22_28975</name>
</gene>
<keyword evidence="3" id="KW-1185">Reference proteome</keyword>
<dbReference type="EMBL" id="JAPNNL010000158">
    <property type="protein sequence ID" value="MDA0637458.1"/>
    <property type="molecule type" value="Genomic_DNA"/>
</dbReference>
<dbReference type="Pfam" id="PF06912">
    <property type="entry name" value="DUF1275"/>
    <property type="match status" value="1"/>
</dbReference>
<dbReference type="RefSeq" id="WP_270158361.1">
    <property type="nucleotide sequence ID" value="NZ_JAPNNL010000158.1"/>
</dbReference>
<accession>A0ABT4SKA6</accession>
<evidence type="ECO:0000313" key="3">
    <source>
        <dbReference type="Proteomes" id="UP001144036"/>
    </source>
</evidence>
<feature type="transmembrane region" description="Helical" evidence="1">
    <location>
        <begin position="16"/>
        <end position="42"/>
    </location>
</feature>
<feature type="transmembrane region" description="Helical" evidence="1">
    <location>
        <begin position="48"/>
        <end position="71"/>
    </location>
</feature>
<feature type="transmembrane region" description="Helical" evidence="1">
    <location>
        <begin position="199"/>
        <end position="218"/>
    </location>
</feature>
<dbReference type="PANTHER" id="PTHR37314">
    <property type="entry name" value="SLR0142 PROTEIN"/>
    <property type="match status" value="1"/>
</dbReference>
<dbReference type="PANTHER" id="PTHR37314:SF4">
    <property type="entry name" value="UPF0700 TRANSMEMBRANE PROTEIN YOAK"/>
    <property type="match status" value="1"/>
</dbReference>
<sequence length="227" mass="23506">MNRATASGRDHGPLPALLLLLTVSTGMIDAVSFLGLGGVFAAAMSGNVILFGIGIAGGGTLLSAALSLTAYSVGAACGGRMFLRGDPHRGILLAGGTAIHAALVFTAALIGLRYGLSSTPLNRLILGMLAFSMGWQYSIIRRLKVPDLTTTVVTTTLTGLFGESTGYDKQHRRIMMIGMLLLGALTGGLLWRLELRTAPMWVAGAILTGCAAAAYVAARRPGSQSWS</sequence>
<protein>
    <submittedName>
        <fullName evidence="2">YoaK family protein</fullName>
    </submittedName>
</protein>
<comment type="caution">
    <text evidence="2">The sequence shown here is derived from an EMBL/GenBank/DDBJ whole genome shotgun (WGS) entry which is preliminary data.</text>
</comment>
<reference evidence="2" key="1">
    <citation type="submission" date="2022-11" db="EMBL/GenBank/DDBJ databases">
        <title>Nonomuraea corallina sp. nov., a new species of the genus Nonomuraea isolated from sea side sediment in Thai sea.</title>
        <authorList>
            <person name="Ngamcharungchit C."/>
            <person name="Matsumoto A."/>
            <person name="Suriyachadkun C."/>
            <person name="Panbangred W."/>
            <person name="Inahashi Y."/>
            <person name="Intra B."/>
        </authorList>
    </citation>
    <scope>NUCLEOTIDE SEQUENCE</scope>
    <source>
        <strain evidence="2">MCN248</strain>
    </source>
</reference>
<dbReference type="InterPro" id="IPR010699">
    <property type="entry name" value="DUF1275"/>
</dbReference>
<keyword evidence="1" id="KW-0472">Membrane</keyword>
<feature type="transmembrane region" description="Helical" evidence="1">
    <location>
        <begin position="124"/>
        <end position="140"/>
    </location>
</feature>
<evidence type="ECO:0000256" key="1">
    <source>
        <dbReference type="SAM" id="Phobius"/>
    </source>
</evidence>
<evidence type="ECO:0000313" key="2">
    <source>
        <dbReference type="EMBL" id="MDA0637458.1"/>
    </source>
</evidence>
<keyword evidence="1" id="KW-1133">Transmembrane helix</keyword>
<dbReference type="Proteomes" id="UP001144036">
    <property type="component" value="Unassembled WGS sequence"/>
</dbReference>
<name>A0ABT4SKA6_9ACTN</name>
<organism evidence="2 3">
    <name type="scientific">Nonomuraea corallina</name>
    <dbReference type="NCBI Taxonomy" id="2989783"/>
    <lineage>
        <taxon>Bacteria</taxon>
        <taxon>Bacillati</taxon>
        <taxon>Actinomycetota</taxon>
        <taxon>Actinomycetes</taxon>
        <taxon>Streptosporangiales</taxon>
        <taxon>Streptosporangiaceae</taxon>
        <taxon>Nonomuraea</taxon>
    </lineage>
</organism>